<protein>
    <submittedName>
        <fullName evidence="1">Uncharacterized protein</fullName>
    </submittedName>
</protein>
<dbReference type="EMBL" id="AMWK01000006">
    <property type="protein sequence ID" value="ENY53885.1"/>
    <property type="molecule type" value="Genomic_DNA"/>
</dbReference>
<dbReference type="eggNOG" id="ENOG5031YVB">
    <property type="taxonomic scope" value="Bacteria"/>
</dbReference>
<evidence type="ECO:0000313" key="1">
    <source>
        <dbReference type="EMBL" id="ENY53885.1"/>
    </source>
</evidence>
<dbReference type="Pfam" id="PF10896">
    <property type="entry name" value="DUF2714"/>
    <property type="match status" value="1"/>
</dbReference>
<accession>N9SQZ2</accession>
<dbReference type="AlphaFoldDB" id="N9SQZ2"/>
<evidence type="ECO:0000313" key="2">
    <source>
        <dbReference type="Proteomes" id="UP000013137"/>
    </source>
</evidence>
<dbReference type="Proteomes" id="UP000013137">
    <property type="component" value="Unassembled WGS sequence"/>
</dbReference>
<comment type="caution">
    <text evidence="1">The sequence shown here is derived from an EMBL/GenBank/DDBJ whole genome shotgun (WGS) entry which is preliminary data.</text>
</comment>
<dbReference type="InterPro" id="IPR021222">
    <property type="entry name" value="DUF2714"/>
</dbReference>
<dbReference type="PATRIC" id="fig|1188234.3.peg.199"/>
<name>N9SQZ2_9BACT</name>
<gene>
    <name evidence="1" type="ORF">MALK_2120</name>
</gene>
<reference evidence="1 2" key="1">
    <citation type="journal article" date="2013" name="Genome Announc.">
        <title>Draft Genome Sequences of Mycoplasma alkalescens, Mycoplasma arginini, and Mycoplasma bovigenitalium, Three Species with Equivocal Pathogenic Status for Cattle.</title>
        <authorList>
            <person name="Manso-Silvan L."/>
            <person name="Tardy F."/>
            <person name="Baranowski E."/>
            <person name="Barre A."/>
            <person name="Blanchard A."/>
            <person name="Breton M."/>
            <person name="Couture C."/>
            <person name="Citti C."/>
            <person name="Dordet-Frisoni E."/>
            <person name="Dupuy V."/>
            <person name="Gaurivaud P."/>
            <person name="Jacob D."/>
            <person name="Lemaitre C."/>
            <person name="Nikolski M."/>
            <person name="Nouvel L.X."/>
            <person name="Poumarat F."/>
            <person name="Thebault P."/>
            <person name="Theil S."/>
            <person name="Thiaucourt F."/>
            <person name="Sirand-Pugnet P."/>
        </authorList>
    </citation>
    <scope>NUCLEOTIDE SEQUENCE [LARGE SCALE GENOMIC DNA]</scope>
    <source>
        <strain evidence="1 2">14918</strain>
    </source>
</reference>
<sequence>MNDNKTFVLSKQRSTMAKKSWMILEQNKEKILFWLEKKALENKMKIIDFDKLVSTTLLKTFLKKDDKEVIEFLNKINFLISESKQIIFNNLIVDFELNPKFSFDKKIPFILENQEESKLENKFEIFFNEEIKKLIEKKSYVEFLPNLILYFSETSNCLKIYIKKDYFNN</sequence>
<keyword evidence="2" id="KW-1185">Reference proteome</keyword>
<organism evidence="1 2">
    <name type="scientific">Metamycoplasma alkalescens 14918</name>
    <dbReference type="NCBI Taxonomy" id="1188234"/>
    <lineage>
        <taxon>Bacteria</taxon>
        <taxon>Bacillati</taxon>
        <taxon>Mycoplasmatota</taxon>
        <taxon>Mycoplasmoidales</taxon>
        <taxon>Metamycoplasmataceae</taxon>
        <taxon>Metamycoplasma</taxon>
    </lineage>
</organism>
<proteinExistence type="predicted"/>